<accession>H1PYJ6</accession>
<keyword evidence="2" id="KW-1185">Reference proteome</keyword>
<evidence type="ECO:0000313" key="2">
    <source>
        <dbReference type="Proteomes" id="UP000003233"/>
    </source>
</evidence>
<sequence>MKKLMILAFLTVVTTTYSDIPLYTTMADIEPGLKGIEIEANYLTRQLSDKEQKGIELLEKYTLIETNNSFLNRELEKDNIDRENLFKVGYNRVGINKSDIDSFNLLFGTTIYDDERLGISFNYSKLKDKYKGINLAGNFYQANFFYNQKDQDGSEVFTTLYLGASDEDNSDVSFKTKFIGFYGKYTKELNSDLNYFIPRVYFEGDMKRVQGKIDTGIEKKKENNDSINAGLGVEAVTEVFLADEVKVDIKAKTGYNHEFMEKRKYKTYDIKKDDFKDNMKAGIEVSVKYKEVLEVYGGYEVRKSLSASNYENVGTVGVKIMF</sequence>
<reference evidence="1 2" key="1">
    <citation type="submission" date="2012-07" db="EMBL/GenBank/DDBJ databases">
        <title>The Genome Sequence of Fusobacterium ulcerans 12_1B.</title>
        <authorList>
            <consortium name="The Broad Institute Genome Sequencing Platform"/>
            <person name="Earl A."/>
            <person name="Ward D."/>
            <person name="Feldgarden M."/>
            <person name="Gevers D."/>
            <person name="Strauss J."/>
            <person name="Ambrose C.E."/>
            <person name="Allen-Vercoe E."/>
            <person name="Walker B."/>
            <person name="Young S.K."/>
            <person name="Zeng Q."/>
            <person name="Gargeya S."/>
            <person name="Fitzgerald M."/>
            <person name="Haas B."/>
            <person name="Abouelleil A."/>
            <person name="Alvarado L."/>
            <person name="Arachchi H.M."/>
            <person name="Berlin A.M."/>
            <person name="Chapman S.B."/>
            <person name="Goldberg J."/>
            <person name="Griggs A."/>
            <person name="Gujja S."/>
            <person name="Hansen M."/>
            <person name="Howarth C."/>
            <person name="Imamovic A."/>
            <person name="Larimer J."/>
            <person name="McCowen C."/>
            <person name="Montmayeur A."/>
            <person name="Murphy C."/>
            <person name="Neiman D."/>
            <person name="Pearson M."/>
            <person name="Priest M."/>
            <person name="Roberts A."/>
            <person name="Saif S."/>
            <person name="Shea T."/>
            <person name="Sisk P."/>
            <person name="Sykes S."/>
            <person name="Wortman J."/>
            <person name="Nusbaum C."/>
            <person name="Birren B."/>
        </authorList>
    </citation>
    <scope>NUCLEOTIDE SEQUENCE [LARGE SCALE GENOMIC DNA]</scope>
    <source>
        <strain evidence="1 2">12_1B</strain>
    </source>
</reference>
<protein>
    <submittedName>
        <fullName evidence="1">Outer membrane autotransporter barrel domain-containing protein</fullName>
    </submittedName>
</protein>
<gene>
    <name evidence="1" type="ORF">HMPREF0402_03489</name>
</gene>
<dbReference type="BioCyc" id="FSP457404-HMP:GTSQ-3544-MONOMER"/>
<dbReference type="Proteomes" id="UP000003233">
    <property type="component" value="Unassembled WGS sequence"/>
</dbReference>
<evidence type="ECO:0000313" key="1">
    <source>
        <dbReference type="EMBL" id="EHO77185.1"/>
    </source>
</evidence>
<dbReference type="GO" id="GO:0019867">
    <property type="term" value="C:outer membrane"/>
    <property type="evidence" value="ECO:0007669"/>
    <property type="project" value="InterPro"/>
</dbReference>
<organism evidence="1 2">
    <name type="scientific">Fusobacterium ulcerans 12-1B</name>
    <dbReference type="NCBI Taxonomy" id="457404"/>
    <lineage>
        <taxon>Bacteria</taxon>
        <taxon>Fusobacteriati</taxon>
        <taxon>Fusobacteriota</taxon>
        <taxon>Fusobacteriia</taxon>
        <taxon>Fusobacteriales</taxon>
        <taxon>Fusobacteriaceae</taxon>
        <taxon>Fusobacterium</taxon>
    </lineage>
</organism>
<proteinExistence type="predicted"/>
<comment type="caution">
    <text evidence="1">The sequence shown here is derived from an EMBL/GenBank/DDBJ whole genome shotgun (WGS) entry which is preliminary data.</text>
</comment>
<dbReference type="InterPro" id="IPR036709">
    <property type="entry name" value="Autotransporte_beta_dom_sf"/>
</dbReference>
<name>H1PYJ6_9FUSO</name>
<dbReference type="NCBIfam" id="TIGR01414">
    <property type="entry name" value="autotrans_barl"/>
    <property type="match status" value="1"/>
</dbReference>
<dbReference type="AlphaFoldDB" id="H1PYJ6"/>
<dbReference type="HOGENOM" id="CLU_887835_0_0_0"/>
<dbReference type="InterPro" id="IPR006315">
    <property type="entry name" value="OM_autotransptr_brl_dom"/>
</dbReference>
<dbReference type="RefSeq" id="WP_008699435.1">
    <property type="nucleotide sequence ID" value="NZ_KE161012.1"/>
</dbReference>
<dbReference type="SUPFAM" id="SSF103515">
    <property type="entry name" value="Autotransporter"/>
    <property type="match status" value="1"/>
</dbReference>
<dbReference type="EMBL" id="AGWJ02000035">
    <property type="protein sequence ID" value="EHO77185.1"/>
    <property type="molecule type" value="Genomic_DNA"/>
</dbReference>
<dbReference type="Gene3D" id="2.40.128.130">
    <property type="entry name" value="Autotransporter beta-domain"/>
    <property type="match status" value="1"/>
</dbReference>
<dbReference type="PATRIC" id="fig|457404.5.peg.3534"/>